<comment type="similarity">
    <text evidence="1">Belongs to the peptidase A1 family.</text>
</comment>
<sequence length="553" mass="60488">MRLKKFVSLSAVFCSSGPQVLCAINTSSVTPLSFAPSPNWDGIDGCWSTFGLHIGTPPQMVRLLPSITGNTIWAVLPRACPNSSPNTCWSDRGNIFTSNQSSTWEDKGLFELPLNPEHYLPFSGAANYGLDNVSVGSNDNVGLSLQDQVVVGYDTEDFYLGALGLSPLLVNTSDTDQYPSLLGTLKKGNNVSSNSYGYTAGASYHLSPAKGLGSLTLGGYDSTRMDASKNLTIHGVQDAYQPMRLGIHGIKGGSTNLLDMPIVAALDSIVSQIWLPISACKNFESAFGLIWDSRYELYILNETQRLILLTQNATITFTLSTGSLQDTDDHLDIIFPYAAFDLRAKPPFAGLNETVHYFPLKQAANETQYTLGRTFLQEAYVIADYDRDAFSLFPAVFPDSNVEPQLVTISPPEDISDGPVHSTSAWPSTVIIYTLGGGIIVVLLLVIRISLFLHRNRQEKPARAAPEVSSQWEKAELAGKRVYHSELPSQVVSTLTHELASPIDVQHELASPRELRGWTRSETTSVFNPPSRDMPGHRCGSGVRQHRQIYELP</sequence>
<feature type="chain" id="PRO_5034240579" description="Peptidase A1 domain-containing protein" evidence="4">
    <location>
        <begin position="23"/>
        <end position="553"/>
    </location>
</feature>
<evidence type="ECO:0000256" key="1">
    <source>
        <dbReference type="ARBA" id="ARBA00007447"/>
    </source>
</evidence>
<dbReference type="GO" id="GO:0006508">
    <property type="term" value="P:proteolysis"/>
    <property type="evidence" value="ECO:0007669"/>
    <property type="project" value="InterPro"/>
</dbReference>
<dbReference type="InterPro" id="IPR021109">
    <property type="entry name" value="Peptidase_aspartic_dom_sf"/>
</dbReference>
<feature type="transmembrane region" description="Helical" evidence="3">
    <location>
        <begin position="430"/>
        <end position="453"/>
    </location>
</feature>
<dbReference type="OrthoDB" id="4074350at2759"/>
<protein>
    <recommendedName>
        <fullName evidence="5">Peptidase A1 domain-containing protein</fullName>
    </recommendedName>
</protein>
<dbReference type="GO" id="GO:0004190">
    <property type="term" value="F:aspartic-type endopeptidase activity"/>
    <property type="evidence" value="ECO:0007669"/>
    <property type="project" value="InterPro"/>
</dbReference>
<accession>A0A8H7AAK8</accession>
<evidence type="ECO:0000256" key="4">
    <source>
        <dbReference type="SAM" id="SignalP"/>
    </source>
</evidence>
<feature type="domain" description="Peptidase A1" evidence="5">
    <location>
        <begin position="48"/>
        <end position="393"/>
    </location>
</feature>
<dbReference type="PANTHER" id="PTHR47966">
    <property type="entry name" value="BETA-SITE APP-CLEAVING ENZYME, ISOFORM A-RELATED"/>
    <property type="match status" value="1"/>
</dbReference>
<proteinExistence type="inferred from homology"/>
<evidence type="ECO:0000259" key="5">
    <source>
        <dbReference type="PROSITE" id="PS51767"/>
    </source>
</evidence>
<dbReference type="Pfam" id="PF00026">
    <property type="entry name" value="Asp"/>
    <property type="match status" value="1"/>
</dbReference>
<feature type="signal peptide" evidence="4">
    <location>
        <begin position="1"/>
        <end position="22"/>
    </location>
</feature>
<evidence type="ECO:0000256" key="2">
    <source>
        <dbReference type="SAM" id="MobiDB-lite"/>
    </source>
</evidence>
<dbReference type="EMBL" id="JAACFV010000153">
    <property type="protein sequence ID" value="KAF7503989.1"/>
    <property type="molecule type" value="Genomic_DNA"/>
</dbReference>
<keyword evidence="7" id="KW-1185">Reference proteome</keyword>
<reference evidence="6" key="1">
    <citation type="submission" date="2020-02" db="EMBL/GenBank/DDBJ databases">
        <authorList>
            <person name="Palmer J.M."/>
        </authorList>
    </citation>
    <scope>NUCLEOTIDE SEQUENCE</scope>
    <source>
        <strain evidence="6">EPUS1.4</strain>
        <tissue evidence="6">Thallus</tissue>
    </source>
</reference>
<dbReference type="InterPro" id="IPR001461">
    <property type="entry name" value="Aspartic_peptidase_A1"/>
</dbReference>
<dbReference type="PROSITE" id="PS51767">
    <property type="entry name" value="PEPTIDASE_A1"/>
    <property type="match status" value="1"/>
</dbReference>
<comment type="caution">
    <text evidence="6">The sequence shown here is derived from an EMBL/GenBank/DDBJ whole genome shotgun (WGS) entry which is preliminary data.</text>
</comment>
<dbReference type="CDD" id="cd05471">
    <property type="entry name" value="pepsin_like"/>
    <property type="match status" value="1"/>
</dbReference>
<gene>
    <name evidence="6" type="ORF">GJ744_002917</name>
</gene>
<evidence type="ECO:0000313" key="6">
    <source>
        <dbReference type="EMBL" id="KAF7503989.1"/>
    </source>
</evidence>
<dbReference type="SUPFAM" id="SSF50630">
    <property type="entry name" value="Acid proteases"/>
    <property type="match status" value="1"/>
</dbReference>
<organism evidence="6 7">
    <name type="scientific">Endocarpon pusillum</name>
    <dbReference type="NCBI Taxonomy" id="364733"/>
    <lineage>
        <taxon>Eukaryota</taxon>
        <taxon>Fungi</taxon>
        <taxon>Dikarya</taxon>
        <taxon>Ascomycota</taxon>
        <taxon>Pezizomycotina</taxon>
        <taxon>Eurotiomycetes</taxon>
        <taxon>Chaetothyriomycetidae</taxon>
        <taxon>Verrucariales</taxon>
        <taxon>Verrucariaceae</taxon>
        <taxon>Endocarpon</taxon>
    </lineage>
</organism>
<evidence type="ECO:0000313" key="7">
    <source>
        <dbReference type="Proteomes" id="UP000606974"/>
    </source>
</evidence>
<dbReference type="AlphaFoldDB" id="A0A8H7AAK8"/>
<dbReference type="InterPro" id="IPR034164">
    <property type="entry name" value="Pepsin-like_dom"/>
</dbReference>
<keyword evidence="3" id="KW-1133">Transmembrane helix</keyword>
<dbReference type="Gene3D" id="2.40.70.10">
    <property type="entry name" value="Acid Proteases"/>
    <property type="match status" value="2"/>
</dbReference>
<keyword evidence="3" id="KW-0472">Membrane</keyword>
<dbReference type="InterPro" id="IPR033121">
    <property type="entry name" value="PEPTIDASE_A1"/>
</dbReference>
<keyword evidence="3" id="KW-0812">Transmembrane</keyword>
<keyword evidence="4" id="KW-0732">Signal</keyword>
<dbReference type="GO" id="GO:0000324">
    <property type="term" value="C:fungal-type vacuole"/>
    <property type="evidence" value="ECO:0007669"/>
    <property type="project" value="TreeGrafter"/>
</dbReference>
<feature type="region of interest" description="Disordered" evidence="2">
    <location>
        <begin position="520"/>
        <end position="543"/>
    </location>
</feature>
<name>A0A8H7AAK8_9EURO</name>
<dbReference type="Proteomes" id="UP000606974">
    <property type="component" value="Unassembled WGS sequence"/>
</dbReference>
<dbReference type="PANTHER" id="PTHR47966:SF51">
    <property type="entry name" value="BETA-SITE APP-CLEAVING ENZYME, ISOFORM A-RELATED"/>
    <property type="match status" value="1"/>
</dbReference>
<evidence type="ECO:0000256" key="3">
    <source>
        <dbReference type="SAM" id="Phobius"/>
    </source>
</evidence>